<keyword evidence="2" id="KW-1185">Reference proteome</keyword>
<sequence>MPLTRSTAPLSLVLLHHLYRDRPLSSLVDAFAAATKRIRTGTLCPEDAHQLLDELLHQATPVPEHSLNNFLAALACAPASDACRDGPALAIALFDRVYREEAAGPQAAPFTEHTYGILIECCRRAIRPDLALAFFGRFLKTGLNNSDNLVPNTLRRCLPLSSTSPPSEFWSHPQKKRKKEFWSPIAAFSVATERVQAGMLSPEDAHHMFDKLLRQANPVPQRILDAFLAALSHAPSSDACRDGPALAVALFNRVYREKGLQVPPLSVYTYSIVMDCCRHSRRPDLGLAIFGRLLRMGLKTDQIIANNVLNFLCYTKSTDEAVNVLLHRMSELGCAPNYLSYSIVVKGLCDNGRSQQALDLLQLVVKGGVTCSLSVVQYNMVINGFFKEGEASKACNLFRRMPELGCAPNAFSYSIVAKGLCDDGRSQQALDLLQMAVKEGGTCSLSVVIYNTVINGFFKEGEVSKACHLFHEMKKQGFMPDVVTYTSVIDASCKARAMDKAELFLRQMIDNGVQPDVVTYNSMIHGYSTLGQWKEASKMFREMKSQGLRPDIITWRSLITPLHKHGRHHEAAGVFDSMTAKCHAPQT</sequence>
<reference evidence="1" key="2">
    <citation type="submission" date="2025-09" db="UniProtKB">
        <authorList>
            <consortium name="EnsemblPlants"/>
        </authorList>
    </citation>
    <scope>IDENTIFICATION</scope>
</reference>
<evidence type="ECO:0000313" key="1">
    <source>
        <dbReference type="EnsemblPlants" id="AVESA.00010b.r2.1DG0144020.1.CDS.1"/>
    </source>
</evidence>
<reference evidence="1" key="1">
    <citation type="submission" date="2021-05" db="EMBL/GenBank/DDBJ databases">
        <authorList>
            <person name="Scholz U."/>
            <person name="Mascher M."/>
            <person name="Fiebig A."/>
        </authorList>
    </citation>
    <scope>NUCLEOTIDE SEQUENCE [LARGE SCALE GENOMIC DNA]</scope>
</reference>
<protein>
    <submittedName>
        <fullName evidence="1">Uncharacterized protein</fullName>
    </submittedName>
</protein>
<evidence type="ECO:0000313" key="2">
    <source>
        <dbReference type="Proteomes" id="UP001732700"/>
    </source>
</evidence>
<dbReference type="Proteomes" id="UP001732700">
    <property type="component" value="Chromosome 1D"/>
</dbReference>
<name>A0ACD5TY51_AVESA</name>
<dbReference type="EnsemblPlants" id="AVESA.00010b.r2.1DG0144020.1">
    <property type="protein sequence ID" value="AVESA.00010b.r2.1DG0144020.1.CDS.1"/>
    <property type="gene ID" value="AVESA.00010b.r2.1DG0144020"/>
</dbReference>
<proteinExistence type="predicted"/>
<accession>A0ACD5TY51</accession>
<organism evidence="1 2">
    <name type="scientific">Avena sativa</name>
    <name type="common">Oat</name>
    <dbReference type="NCBI Taxonomy" id="4498"/>
    <lineage>
        <taxon>Eukaryota</taxon>
        <taxon>Viridiplantae</taxon>
        <taxon>Streptophyta</taxon>
        <taxon>Embryophyta</taxon>
        <taxon>Tracheophyta</taxon>
        <taxon>Spermatophyta</taxon>
        <taxon>Magnoliopsida</taxon>
        <taxon>Liliopsida</taxon>
        <taxon>Poales</taxon>
        <taxon>Poaceae</taxon>
        <taxon>BOP clade</taxon>
        <taxon>Pooideae</taxon>
        <taxon>Poodae</taxon>
        <taxon>Poeae</taxon>
        <taxon>Poeae Chloroplast Group 1 (Aveneae type)</taxon>
        <taxon>Aveninae</taxon>
        <taxon>Avena</taxon>
    </lineage>
</organism>